<feature type="transmembrane region" description="Helical" evidence="1">
    <location>
        <begin position="69"/>
        <end position="92"/>
    </location>
</feature>
<organism evidence="2 3">
    <name type="scientific">Seiridium unicorne</name>
    <dbReference type="NCBI Taxonomy" id="138068"/>
    <lineage>
        <taxon>Eukaryota</taxon>
        <taxon>Fungi</taxon>
        <taxon>Dikarya</taxon>
        <taxon>Ascomycota</taxon>
        <taxon>Pezizomycotina</taxon>
        <taxon>Sordariomycetes</taxon>
        <taxon>Xylariomycetidae</taxon>
        <taxon>Amphisphaeriales</taxon>
        <taxon>Sporocadaceae</taxon>
        <taxon>Seiridium</taxon>
    </lineage>
</organism>
<comment type="caution">
    <text evidence="2">The sequence shown here is derived from an EMBL/GenBank/DDBJ whole genome shotgun (WGS) entry which is preliminary data.</text>
</comment>
<keyword evidence="3" id="KW-1185">Reference proteome</keyword>
<dbReference type="Proteomes" id="UP001408356">
    <property type="component" value="Unassembled WGS sequence"/>
</dbReference>
<evidence type="ECO:0000313" key="3">
    <source>
        <dbReference type="Proteomes" id="UP001408356"/>
    </source>
</evidence>
<name>A0ABR2VEE6_9PEZI</name>
<evidence type="ECO:0000313" key="2">
    <source>
        <dbReference type="EMBL" id="KAK9425282.1"/>
    </source>
</evidence>
<proteinExistence type="predicted"/>
<evidence type="ECO:0000256" key="1">
    <source>
        <dbReference type="SAM" id="Phobius"/>
    </source>
</evidence>
<feature type="transmembrane region" description="Helical" evidence="1">
    <location>
        <begin position="123"/>
        <end position="140"/>
    </location>
</feature>
<keyword evidence="1" id="KW-1133">Transmembrane helix</keyword>
<accession>A0ABR2VEE6</accession>
<reference evidence="2 3" key="1">
    <citation type="journal article" date="2024" name="J. Plant Pathol.">
        <title>Sequence and assembly of the genome of Seiridium unicorne, isolate CBS 538.82, causal agent of cypress canker disease.</title>
        <authorList>
            <person name="Scali E."/>
            <person name="Rocca G.D."/>
            <person name="Danti R."/>
            <person name="Garbelotto M."/>
            <person name="Barberini S."/>
            <person name="Baroncelli R."/>
            <person name="Emiliani G."/>
        </authorList>
    </citation>
    <scope>NUCLEOTIDE SEQUENCE [LARGE SCALE GENOMIC DNA]</scope>
    <source>
        <strain evidence="2 3">BM-138-508</strain>
    </source>
</reference>
<feature type="transmembrane region" description="Helical" evidence="1">
    <location>
        <begin position="39"/>
        <end position="57"/>
    </location>
</feature>
<protein>
    <submittedName>
        <fullName evidence="2">Uncharacterized protein</fullName>
    </submittedName>
</protein>
<keyword evidence="1" id="KW-0812">Transmembrane</keyword>
<gene>
    <name evidence="2" type="ORF">SUNI508_13154</name>
</gene>
<keyword evidence="1" id="KW-0472">Membrane</keyword>
<feature type="transmembrane region" description="Helical" evidence="1">
    <location>
        <begin position="99"/>
        <end position="117"/>
    </location>
</feature>
<dbReference type="EMBL" id="JARVKF010000021">
    <property type="protein sequence ID" value="KAK9425282.1"/>
    <property type="molecule type" value="Genomic_DNA"/>
</dbReference>
<sequence length="166" mass="18036">MGTTTTATAPRCAPSALNTTTTTTTTTAMETRVANIRPLAASTIILASYFVILMSFLKYSSEQFNGDLRVLAITLTLLIATVPIVGMVVHCYEWSSHHPVPISAGAVGAASFIAFKLWNGCNLLDTFTLGFFIFWIALLLECTHSTLRNWIDWFSRAALKANGALN</sequence>